<dbReference type="PANTHER" id="PTHR43818:SF11">
    <property type="entry name" value="BCDNA.GH03377"/>
    <property type="match status" value="1"/>
</dbReference>
<dbReference type="Gene3D" id="3.40.50.720">
    <property type="entry name" value="NAD(P)-binding Rossmann-like Domain"/>
    <property type="match status" value="1"/>
</dbReference>
<feature type="domain" description="Gfo/Idh/MocA-like oxidoreductase N-terminal" evidence="2">
    <location>
        <begin position="7"/>
        <end position="119"/>
    </location>
</feature>
<name>A0A9X3ST33_9ACTN</name>
<dbReference type="InterPro" id="IPR050463">
    <property type="entry name" value="Gfo/Idh/MocA_oxidrdct_glycsds"/>
</dbReference>
<evidence type="ECO:0000259" key="2">
    <source>
        <dbReference type="Pfam" id="PF01408"/>
    </source>
</evidence>
<evidence type="ECO:0000313" key="5">
    <source>
        <dbReference type="Proteomes" id="UP001146067"/>
    </source>
</evidence>
<comment type="caution">
    <text evidence="4">The sequence shown here is derived from an EMBL/GenBank/DDBJ whole genome shotgun (WGS) entry which is preliminary data.</text>
</comment>
<keyword evidence="1" id="KW-0560">Oxidoreductase</keyword>
<dbReference type="AlphaFoldDB" id="A0A9X3ST33"/>
<dbReference type="InterPro" id="IPR055170">
    <property type="entry name" value="GFO_IDH_MocA-like_dom"/>
</dbReference>
<evidence type="ECO:0000313" key="4">
    <source>
        <dbReference type="EMBL" id="MDA1361829.1"/>
    </source>
</evidence>
<dbReference type="GO" id="GO:0000166">
    <property type="term" value="F:nucleotide binding"/>
    <property type="evidence" value="ECO:0007669"/>
    <property type="project" value="InterPro"/>
</dbReference>
<reference evidence="4" key="1">
    <citation type="submission" date="2022-12" db="EMBL/GenBank/DDBJ databases">
        <title>Gycomyces niveus sp.nov.,a novel actinomycete isolated from soil in Shouguan.</title>
        <authorList>
            <person name="Yang X."/>
        </authorList>
    </citation>
    <scope>NUCLEOTIDE SEQUENCE</scope>
    <source>
        <strain evidence="4">NEAU-A15</strain>
    </source>
</reference>
<dbReference type="Pfam" id="PF01408">
    <property type="entry name" value="GFO_IDH_MocA"/>
    <property type="match status" value="1"/>
</dbReference>
<evidence type="ECO:0000259" key="3">
    <source>
        <dbReference type="Pfam" id="PF22725"/>
    </source>
</evidence>
<dbReference type="PANTHER" id="PTHR43818">
    <property type="entry name" value="BCDNA.GH03377"/>
    <property type="match status" value="1"/>
</dbReference>
<evidence type="ECO:0000256" key="1">
    <source>
        <dbReference type="ARBA" id="ARBA00023002"/>
    </source>
</evidence>
<protein>
    <submittedName>
        <fullName evidence="4">Gfo/Idh/MocA family oxidoreductase</fullName>
    </submittedName>
</protein>
<dbReference type="EMBL" id="JAPZVP010000017">
    <property type="protein sequence ID" value="MDA1361829.1"/>
    <property type="molecule type" value="Genomic_DNA"/>
</dbReference>
<dbReference type="RefSeq" id="WP_270111863.1">
    <property type="nucleotide sequence ID" value="NZ_JAPZVP010000017.1"/>
</dbReference>
<dbReference type="InterPro" id="IPR036291">
    <property type="entry name" value="NAD(P)-bd_dom_sf"/>
</dbReference>
<organism evidence="4 5">
    <name type="scientific">Glycomyces luteolus</name>
    <dbReference type="NCBI Taxonomy" id="2670330"/>
    <lineage>
        <taxon>Bacteria</taxon>
        <taxon>Bacillati</taxon>
        <taxon>Actinomycetota</taxon>
        <taxon>Actinomycetes</taxon>
        <taxon>Glycomycetales</taxon>
        <taxon>Glycomycetaceae</taxon>
        <taxon>Glycomyces</taxon>
    </lineage>
</organism>
<dbReference type="SUPFAM" id="SSF55347">
    <property type="entry name" value="Glyceraldehyde-3-phosphate dehydrogenase-like, C-terminal domain"/>
    <property type="match status" value="1"/>
</dbReference>
<feature type="domain" description="GFO/IDH/MocA-like oxidoreductase" evidence="3">
    <location>
        <begin position="131"/>
        <end position="264"/>
    </location>
</feature>
<sequence length="365" mass="37493">MGDPHGVGIVGLGAISGQYLNTFSACPGIRIAAVADLNEARAAEVAEATGAAPLSVDELVAHPDVDTVLNLTIPAAHADIALRAIAAGKHVYGEKPLAAAFDDAVRVVEAGDAAGVRVGCAPDTVLGTGTQTARAAIDKGDIGTPTFATATMIASGHERWHPNPDFYYTEGGGPLLDMGPYYVTALVHLLGPVVSVTGASSRSRDQRTIHSGPRAGEQVPVSIDTHVTGILEHAGGALSTLVMSFDGHATQAPNIEVHGTEGTIGVPDPNHFDGEVSLHRIGDDRIVLPASAGYAESGRGVGLIDMARAQGDRAPRADGALALHVLEVMTSLLRSAETGGRLDIRTTVARPELVPLTAHADWTAA</sequence>
<gene>
    <name evidence="4" type="ORF">O1R50_19530</name>
</gene>
<dbReference type="SUPFAM" id="SSF51735">
    <property type="entry name" value="NAD(P)-binding Rossmann-fold domains"/>
    <property type="match status" value="1"/>
</dbReference>
<accession>A0A9X3ST33</accession>
<dbReference type="Gene3D" id="3.30.360.10">
    <property type="entry name" value="Dihydrodipicolinate Reductase, domain 2"/>
    <property type="match status" value="1"/>
</dbReference>
<dbReference type="InterPro" id="IPR000683">
    <property type="entry name" value="Gfo/Idh/MocA-like_OxRdtase_N"/>
</dbReference>
<keyword evidence="5" id="KW-1185">Reference proteome</keyword>
<dbReference type="GO" id="GO:0016491">
    <property type="term" value="F:oxidoreductase activity"/>
    <property type="evidence" value="ECO:0007669"/>
    <property type="project" value="UniProtKB-KW"/>
</dbReference>
<dbReference type="Pfam" id="PF22725">
    <property type="entry name" value="GFO_IDH_MocA_C3"/>
    <property type="match status" value="1"/>
</dbReference>
<proteinExistence type="predicted"/>
<dbReference type="Proteomes" id="UP001146067">
    <property type="component" value="Unassembled WGS sequence"/>
</dbReference>